<reference evidence="2 3" key="1">
    <citation type="journal article" date="2003" name="Proc. Natl. Acad. Sci. U.S.A.">
        <title>Complete genome sequence and analysis of Wolinella succinogenes.</title>
        <authorList>
            <person name="Baar C."/>
            <person name="Eppinger M."/>
            <person name="Raddatz G."/>
            <person name="Simon JM."/>
            <person name="Lanz C."/>
            <person name="Klimmek O."/>
            <person name="Nandakumar R."/>
            <person name="Gross R."/>
            <person name="Rosinus A."/>
            <person name="Keller H."/>
            <person name="Jagtap P."/>
            <person name="Linke B."/>
            <person name="Meyer F."/>
            <person name="Lederer H."/>
            <person name="Schuster S.C."/>
        </authorList>
    </citation>
    <scope>NUCLEOTIDE SEQUENCE [LARGE SCALE GENOMIC DNA]</scope>
    <source>
        <strain evidence="3">ATCC 29543 / DSM 1740 / CCUG 13145 / JCM 31913 / LMG 7466 / NCTC 11488 / FDC 602W</strain>
    </source>
</reference>
<dbReference type="InterPro" id="IPR000594">
    <property type="entry name" value="ThiF_NAD_FAD-bd"/>
</dbReference>
<evidence type="ECO:0000313" key="2">
    <source>
        <dbReference type="EMBL" id="CAE09543.1"/>
    </source>
</evidence>
<dbReference type="InterPro" id="IPR045886">
    <property type="entry name" value="ThiF/MoeB/HesA"/>
</dbReference>
<dbReference type="RefSeq" id="WP_011138343.1">
    <property type="nucleotide sequence ID" value="NC_005090.1"/>
</dbReference>
<proteinExistence type="predicted"/>
<dbReference type="KEGG" id="wsu:WS0397"/>
<dbReference type="GO" id="GO:0008641">
    <property type="term" value="F:ubiquitin-like modifier activating enzyme activity"/>
    <property type="evidence" value="ECO:0007669"/>
    <property type="project" value="InterPro"/>
</dbReference>
<dbReference type="InterPro" id="IPR035985">
    <property type="entry name" value="Ubiquitin-activating_enz"/>
</dbReference>
<dbReference type="PANTHER" id="PTHR43267:SF1">
    <property type="entry name" value="TRNA THREONYLCARBAMOYLADENOSINE DEHYDRATASE"/>
    <property type="match status" value="1"/>
</dbReference>
<dbReference type="STRING" id="273121.WS0397"/>
<protein>
    <submittedName>
        <fullName evidence="2">PUTATIVE THIF PROTEIN</fullName>
    </submittedName>
</protein>
<dbReference type="Proteomes" id="UP000000422">
    <property type="component" value="Chromosome"/>
</dbReference>
<dbReference type="PANTHER" id="PTHR43267">
    <property type="entry name" value="TRNA THREONYLCARBAMOYLADENOSINE DEHYDRATASE"/>
    <property type="match status" value="1"/>
</dbReference>
<dbReference type="AlphaFoldDB" id="Q7MA93"/>
<dbReference type="Pfam" id="PF00899">
    <property type="entry name" value="ThiF"/>
    <property type="match status" value="1"/>
</dbReference>
<dbReference type="GO" id="GO:0061503">
    <property type="term" value="F:tRNA threonylcarbamoyladenosine dehydratase"/>
    <property type="evidence" value="ECO:0007669"/>
    <property type="project" value="TreeGrafter"/>
</dbReference>
<dbReference type="CDD" id="cd00757">
    <property type="entry name" value="ThiF_MoeB_HesA_family"/>
    <property type="match status" value="1"/>
</dbReference>
<feature type="domain" description="THIF-type NAD/FAD binding fold" evidence="1">
    <location>
        <begin position="9"/>
        <end position="176"/>
    </location>
</feature>
<dbReference type="Gene3D" id="3.40.50.720">
    <property type="entry name" value="NAD(P)-binding Rossmann-like Domain"/>
    <property type="match status" value="1"/>
</dbReference>
<sequence>MSGLNERYLRNHATLSLEDQAHLGECRVMIIGCGGLGGYVAENLTRLGVGKLDLVDPDEFAIHNLNRQRFSNTQTLHQNKAQCAAFALEVINPEAKLTPLEVGLEEIEETRFKEVDLLVDALDNSASRRYLQKIAVAYQKPLVHGAIGGLGMQYGLNVPLEKLYAEDSFGAEKREGNLSFVASGCAAMMSYLAMISLLGRAQAHEGILYRFDWCDMEITPLSF</sequence>
<keyword evidence="3" id="KW-1185">Reference proteome</keyword>
<dbReference type="HOGENOM" id="CLU_013325_10_4_7"/>
<dbReference type="EMBL" id="BX571658">
    <property type="protein sequence ID" value="CAE09543.1"/>
    <property type="molecule type" value="Genomic_DNA"/>
</dbReference>
<dbReference type="eggNOG" id="COG0476">
    <property type="taxonomic scope" value="Bacteria"/>
</dbReference>
<accession>Q7MA93</accession>
<dbReference type="GO" id="GO:0061504">
    <property type="term" value="P:cyclic threonylcarbamoyladenosine biosynthetic process"/>
    <property type="evidence" value="ECO:0007669"/>
    <property type="project" value="TreeGrafter"/>
</dbReference>
<organism evidence="3">
    <name type="scientific">Wolinella succinogenes (strain ATCC 29543 / DSM 1740 / CCUG 13145 / JCM 31913 / LMG 7466 / NCTC 11488 / FDC 602W)</name>
    <name type="common">Vibrio succinogenes</name>
    <dbReference type="NCBI Taxonomy" id="273121"/>
    <lineage>
        <taxon>Bacteria</taxon>
        <taxon>Pseudomonadati</taxon>
        <taxon>Campylobacterota</taxon>
        <taxon>Epsilonproteobacteria</taxon>
        <taxon>Campylobacterales</taxon>
        <taxon>Helicobacteraceae</taxon>
        <taxon>Wolinella</taxon>
    </lineage>
</organism>
<evidence type="ECO:0000259" key="1">
    <source>
        <dbReference type="Pfam" id="PF00899"/>
    </source>
</evidence>
<dbReference type="SUPFAM" id="SSF69572">
    <property type="entry name" value="Activating enzymes of the ubiquitin-like proteins"/>
    <property type="match status" value="1"/>
</dbReference>
<evidence type="ECO:0000313" key="3">
    <source>
        <dbReference type="Proteomes" id="UP000000422"/>
    </source>
</evidence>
<gene>
    <name evidence="2" type="ordered locus">WS0397</name>
</gene>
<name>Q7MA93_WOLSU</name>